<organism evidence="1 2">
    <name type="scientific">Micromonospora parastrephiae</name>
    <dbReference type="NCBI Taxonomy" id="2806101"/>
    <lineage>
        <taxon>Bacteria</taxon>
        <taxon>Bacillati</taxon>
        <taxon>Actinomycetota</taxon>
        <taxon>Actinomycetes</taxon>
        <taxon>Micromonosporales</taxon>
        <taxon>Micromonosporaceae</taxon>
        <taxon>Micromonospora</taxon>
    </lineage>
</organism>
<name>A0ABS1XN39_9ACTN</name>
<dbReference type="EMBL" id="JAEVHM010000002">
    <property type="protein sequence ID" value="MBM0230653.1"/>
    <property type="molecule type" value="Genomic_DNA"/>
</dbReference>
<protein>
    <submittedName>
        <fullName evidence="1">Uncharacterized protein</fullName>
    </submittedName>
</protein>
<gene>
    <name evidence="1" type="ORF">JNW91_01425</name>
</gene>
<proteinExistence type="predicted"/>
<dbReference type="Proteomes" id="UP000601027">
    <property type="component" value="Unassembled WGS sequence"/>
</dbReference>
<sequence>MSPQDIQATATGQSDVGGAFNGAIVKLAAANAPLREHHGLPRPASAYAASTLVPA</sequence>
<evidence type="ECO:0000313" key="2">
    <source>
        <dbReference type="Proteomes" id="UP000601027"/>
    </source>
</evidence>
<keyword evidence="2" id="KW-1185">Reference proteome</keyword>
<dbReference type="RefSeq" id="WP_203173155.1">
    <property type="nucleotide sequence ID" value="NZ_JAEVHM010000002.1"/>
</dbReference>
<comment type="caution">
    <text evidence="1">The sequence shown here is derived from an EMBL/GenBank/DDBJ whole genome shotgun (WGS) entry which is preliminary data.</text>
</comment>
<reference evidence="1 2" key="1">
    <citation type="submission" date="2021-01" db="EMBL/GenBank/DDBJ databases">
        <title>Draft genome sequence of Micromonospora sp. strain STR1_7.</title>
        <authorList>
            <person name="Karlyshev A."/>
            <person name="Jawad R."/>
        </authorList>
    </citation>
    <scope>NUCLEOTIDE SEQUENCE [LARGE SCALE GENOMIC DNA]</scope>
    <source>
        <strain evidence="1 2">STR1-7</strain>
    </source>
</reference>
<accession>A0ABS1XN39</accession>
<evidence type="ECO:0000313" key="1">
    <source>
        <dbReference type="EMBL" id="MBM0230653.1"/>
    </source>
</evidence>